<dbReference type="Proteomes" id="UP000663844">
    <property type="component" value="Unassembled WGS sequence"/>
</dbReference>
<dbReference type="GO" id="GO:0043041">
    <property type="term" value="P:amino acid activation for nonribosomal peptide biosynthetic process"/>
    <property type="evidence" value="ECO:0007669"/>
    <property type="project" value="TreeGrafter"/>
</dbReference>
<organism evidence="2 3">
    <name type="scientific">Adineta steineri</name>
    <dbReference type="NCBI Taxonomy" id="433720"/>
    <lineage>
        <taxon>Eukaryota</taxon>
        <taxon>Metazoa</taxon>
        <taxon>Spiralia</taxon>
        <taxon>Gnathifera</taxon>
        <taxon>Rotifera</taxon>
        <taxon>Eurotatoria</taxon>
        <taxon>Bdelloidea</taxon>
        <taxon>Adinetida</taxon>
        <taxon>Adinetidae</taxon>
        <taxon>Adineta</taxon>
    </lineage>
</organism>
<dbReference type="PANTHER" id="PTHR45527">
    <property type="entry name" value="NONRIBOSOMAL PEPTIDE SYNTHETASE"/>
    <property type="match status" value="1"/>
</dbReference>
<dbReference type="GO" id="GO:0009366">
    <property type="term" value="C:enterobactin synthetase complex"/>
    <property type="evidence" value="ECO:0007669"/>
    <property type="project" value="TreeGrafter"/>
</dbReference>
<dbReference type="SUPFAM" id="SSF52777">
    <property type="entry name" value="CoA-dependent acyltransferases"/>
    <property type="match status" value="1"/>
</dbReference>
<dbReference type="Pfam" id="PF00668">
    <property type="entry name" value="Condensation"/>
    <property type="match status" value="1"/>
</dbReference>
<evidence type="ECO:0000313" key="2">
    <source>
        <dbReference type="EMBL" id="CAF4153266.1"/>
    </source>
</evidence>
<sequence length="351" mass="40791">MFWLDALHECKLDQPLSLPFDRYRLANEHRTGRGTSISFDFGQHLSHHFLTHTSSYNISLEHLTFAIYFIFLFQLTNGQTDLCIAMNINNNRYRDELKSIIGLFENVIPLRCQLDPNWCLHQLFEHVQEITTKSMKYSYFPLQRILNQHPHISKPAFLDTSLEFISYKSNNGMMIGDAQFVRSSFSFNTNEDEILSVSDFSLSFHQNMNINQLSCTINASLDLFNRETVEKISQRLHSMLQQLSASIIDNQMNKPIYELSLTLSNEQYLMQSMNNTEISFPSSLTCIHHAFVDQVMKHPQKLAVELDEQSLTYCELLHYVQVLSFTLLNEYHVFPGEVVCQCVERSLSMVS</sequence>
<dbReference type="AlphaFoldDB" id="A0A819Y3T8"/>
<feature type="domain" description="Condensation" evidence="1">
    <location>
        <begin position="2"/>
        <end position="245"/>
    </location>
</feature>
<evidence type="ECO:0000259" key="1">
    <source>
        <dbReference type="Pfam" id="PF00668"/>
    </source>
</evidence>
<dbReference type="InterPro" id="IPR001242">
    <property type="entry name" value="Condensation_dom"/>
</dbReference>
<comment type="caution">
    <text evidence="2">The sequence shown here is derived from an EMBL/GenBank/DDBJ whole genome shotgun (WGS) entry which is preliminary data.</text>
</comment>
<dbReference type="GO" id="GO:0009239">
    <property type="term" value="P:enterobactin biosynthetic process"/>
    <property type="evidence" value="ECO:0007669"/>
    <property type="project" value="TreeGrafter"/>
</dbReference>
<dbReference type="GO" id="GO:0047527">
    <property type="term" value="F:2,3-dihydroxybenzoate-serine ligase activity"/>
    <property type="evidence" value="ECO:0007669"/>
    <property type="project" value="TreeGrafter"/>
</dbReference>
<dbReference type="EMBL" id="CAJOAZ010007075">
    <property type="protein sequence ID" value="CAF4153266.1"/>
    <property type="molecule type" value="Genomic_DNA"/>
</dbReference>
<evidence type="ECO:0000313" key="3">
    <source>
        <dbReference type="Proteomes" id="UP000663844"/>
    </source>
</evidence>
<gene>
    <name evidence="2" type="ORF">OXD698_LOCUS38189</name>
</gene>
<dbReference type="PANTHER" id="PTHR45527:SF1">
    <property type="entry name" value="FATTY ACID SYNTHASE"/>
    <property type="match status" value="1"/>
</dbReference>
<dbReference type="SUPFAM" id="SSF56801">
    <property type="entry name" value="Acetyl-CoA synthetase-like"/>
    <property type="match status" value="1"/>
</dbReference>
<dbReference type="GO" id="GO:0005829">
    <property type="term" value="C:cytosol"/>
    <property type="evidence" value="ECO:0007669"/>
    <property type="project" value="TreeGrafter"/>
</dbReference>
<dbReference type="Gene3D" id="3.40.50.12780">
    <property type="entry name" value="N-terminal domain of ligase-like"/>
    <property type="match status" value="1"/>
</dbReference>
<dbReference type="InterPro" id="IPR042099">
    <property type="entry name" value="ANL_N_sf"/>
</dbReference>
<protein>
    <recommendedName>
        <fullName evidence="1">Condensation domain-containing protein</fullName>
    </recommendedName>
</protein>
<accession>A0A819Y3T8</accession>
<proteinExistence type="predicted"/>
<dbReference type="Gene3D" id="3.30.559.30">
    <property type="entry name" value="Nonribosomal peptide synthetase, condensation domain"/>
    <property type="match status" value="1"/>
</dbReference>
<dbReference type="GO" id="GO:0031177">
    <property type="term" value="F:phosphopantetheine binding"/>
    <property type="evidence" value="ECO:0007669"/>
    <property type="project" value="TreeGrafter"/>
</dbReference>
<reference evidence="2" key="1">
    <citation type="submission" date="2021-02" db="EMBL/GenBank/DDBJ databases">
        <authorList>
            <person name="Nowell W R."/>
        </authorList>
    </citation>
    <scope>NUCLEOTIDE SEQUENCE</scope>
</reference>
<name>A0A819Y3T8_9BILA</name>